<dbReference type="PANTHER" id="PTHR30137">
    <property type="entry name" value="LUCIFERASE-LIKE MONOOXYGENASE"/>
    <property type="match status" value="1"/>
</dbReference>
<dbReference type="InterPro" id="IPR036661">
    <property type="entry name" value="Luciferase-like_sf"/>
</dbReference>
<dbReference type="SUPFAM" id="SSF51679">
    <property type="entry name" value="Bacterial luciferase-like"/>
    <property type="match status" value="1"/>
</dbReference>
<comment type="caution">
    <text evidence="4">The sequence shown here is derived from an EMBL/GenBank/DDBJ whole genome shotgun (WGS) entry which is preliminary data.</text>
</comment>
<protein>
    <submittedName>
        <fullName evidence="4">LLM class flavin-dependent oxidoreductase</fullName>
    </submittedName>
</protein>
<gene>
    <name evidence="4" type="ORF">IHE55_21600</name>
</gene>
<keyword evidence="1" id="KW-0560">Oxidoreductase</keyword>
<reference evidence="4 5" key="1">
    <citation type="submission" date="2020-09" db="EMBL/GenBank/DDBJ databases">
        <title>Biosynthesis of the nuclear factor of activated T cells inhibitor NFAT-133 and its congeners in Streptomyces pactum.</title>
        <authorList>
            <person name="Zhou W."/>
            <person name="Posri P."/>
            <person name="Abugrain M.E."/>
            <person name="Weisberg A.J."/>
            <person name="Chang J.H."/>
            <person name="Mahmud T."/>
        </authorList>
    </citation>
    <scope>NUCLEOTIDE SEQUENCE [LARGE SCALE GENOMIC DNA]</scope>
    <source>
        <strain evidence="4 5">ATCC 27456</strain>
    </source>
</reference>
<evidence type="ECO:0000259" key="3">
    <source>
        <dbReference type="Pfam" id="PF00296"/>
    </source>
</evidence>
<dbReference type="Pfam" id="PF00296">
    <property type="entry name" value="Bac_luciferase"/>
    <property type="match status" value="1"/>
</dbReference>
<sequence>MPVTVLRFNLVDPEADRQSLARRYAAALEMAAYADGHGITMVQTEEHHGVAGGWLPSPLTFAGAVLGATRTVTVTVCALTVPLYDPLRLAEDIAVLDLTGGGRLVTVAGTGFRPQEYATHGKDWARRGALQDEALEILLAAWSGEPFAYHGRRVRITPRPYSNPHPPLLVGGSSRAAARRAARLGLPFAPGAHLPALETYYHARRAEYGTPGWCLMPARRTVVVHCAEDPDRVWDRYGRHLLHEARSYGSRCPADSPAPVRSAARDAAALRREGVYRVMTPEDCVAFARAEGRRTSLVLHPLCGGMPVAEGQRSLRLFVERVLPRLAPRTGAAAA</sequence>
<name>A0ABS0NQ46_9ACTN</name>
<dbReference type="PANTHER" id="PTHR30137:SF8">
    <property type="entry name" value="BLR5498 PROTEIN"/>
    <property type="match status" value="1"/>
</dbReference>
<evidence type="ECO:0000313" key="5">
    <source>
        <dbReference type="Proteomes" id="UP000807371"/>
    </source>
</evidence>
<dbReference type="RefSeq" id="WP_197990539.1">
    <property type="nucleotide sequence ID" value="NZ_JACYXC010000001.1"/>
</dbReference>
<dbReference type="Gene3D" id="3.20.20.30">
    <property type="entry name" value="Luciferase-like domain"/>
    <property type="match status" value="1"/>
</dbReference>
<dbReference type="InterPro" id="IPR050766">
    <property type="entry name" value="Bact_Lucif_Oxidored"/>
</dbReference>
<keyword evidence="2" id="KW-0503">Monooxygenase</keyword>
<proteinExistence type="predicted"/>
<feature type="domain" description="Luciferase-like" evidence="3">
    <location>
        <begin position="16"/>
        <end position="251"/>
    </location>
</feature>
<dbReference type="Proteomes" id="UP000807371">
    <property type="component" value="Unassembled WGS sequence"/>
</dbReference>
<evidence type="ECO:0000313" key="4">
    <source>
        <dbReference type="EMBL" id="MBH5337217.1"/>
    </source>
</evidence>
<evidence type="ECO:0000256" key="2">
    <source>
        <dbReference type="ARBA" id="ARBA00023033"/>
    </source>
</evidence>
<dbReference type="InterPro" id="IPR011251">
    <property type="entry name" value="Luciferase-like_dom"/>
</dbReference>
<dbReference type="EMBL" id="JACYXC010000001">
    <property type="protein sequence ID" value="MBH5337217.1"/>
    <property type="molecule type" value="Genomic_DNA"/>
</dbReference>
<accession>A0ABS0NQ46</accession>
<organism evidence="4 5">
    <name type="scientific">Streptomyces pactum</name>
    <dbReference type="NCBI Taxonomy" id="68249"/>
    <lineage>
        <taxon>Bacteria</taxon>
        <taxon>Bacillati</taxon>
        <taxon>Actinomycetota</taxon>
        <taxon>Actinomycetes</taxon>
        <taxon>Kitasatosporales</taxon>
        <taxon>Streptomycetaceae</taxon>
        <taxon>Streptomyces</taxon>
    </lineage>
</organism>
<evidence type="ECO:0000256" key="1">
    <source>
        <dbReference type="ARBA" id="ARBA00023002"/>
    </source>
</evidence>
<keyword evidence="5" id="KW-1185">Reference proteome</keyword>